<feature type="compositionally biased region" description="Basic and acidic residues" evidence="1">
    <location>
        <begin position="190"/>
        <end position="215"/>
    </location>
</feature>
<dbReference type="RefSeq" id="WP_285996219.1">
    <property type="nucleotide sequence ID" value="NZ_CP127295.1"/>
</dbReference>
<dbReference type="EMBL" id="CP127295">
    <property type="protein sequence ID" value="WIX99739.1"/>
    <property type="molecule type" value="Genomic_DNA"/>
</dbReference>
<feature type="region of interest" description="Disordered" evidence="1">
    <location>
        <begin position="189"/>
        <end position="215"/>
    </location>
</feature>
<evidence type="ECO:0000313" key="2">
    <source>
        <dbReference type="EMBL" id="WIX99739.1"/>
    </source>
</evidence>
<evidence type="ECO:0000256" key="1">
    <source>
        <dbReference type="SAM" id="MobiDB-lite"/>
    </source>
</evidence>
<dbReference type="AlphaFoldDB" id="A0A9Y2JL59"/>
<proteinExistence type="predicted"/>
<organism evidence="2 3">
    <name type="scientific">Amycolatopsis mongoliensis</name>
    <dbReference type="NCBI Taxonomy" id="715475"/>
    <lineage>
        <taxon>Bacteria</taxon>
        <taxon>Bacillati</taxon>
        <taxon>Actinomycetota</taxon>
        <taxon>Actinomycetes</taxon>
        <taxon>Pseudonocardiales</taxon>
        <taxon>Pseudonocardiaceae</taxon>
        <taxon>Amycolatopsis</taxon>
    </lineage>
</organism>
<sequence length="215" mass="23468">MVREYSSKTLACYRHRLVHYQRWCRTRGYQSGADAITTSADRCHGGAPLTAARLSLFAAVSTLIAMQGGGAEAQGDPFVAVCAQDVVSGRRGLHEFDAVFARATVYGRRPARPGVETVDVAGRGRWTFVFSTPQRLAAHFGDCAFYATTGGDLLEQLPIGLGVMLDPDDEHRLPILNRMVPPQALAAIRRRAEQKRTGHGMPSDEVRGKREEGAE</sequence>
<evidence type="ECO:0000313" key="3">
    <source>
        <dbReference type="Proteomes" id="UP001239397"/>
    </source>
</evidence>
<dbReference type="Proteomes" id="UP001239397">
    <property type="component" value="Chromosome"/>
</dbReference>
<keyword evidence="3" id="KW-1185">Reference proteome</keyword>
<accession>A0A9Y2JL59</accession>
<reference evidence="2 3" key="1">
    <citation type="submission" date="2023-06" db="EMBL/GenBank/DDBJ databases">
        <authorList>
            <person name="Oyuntsetseg B."/>
            <person name="Kim S.B."/>
        </authorList>
    </citation>
    <scope>NUCLEOTIDE SEQUENCE [LARGE SCALE GENOMIC DNA]</scope>
    <source>
        <strain evidence="2 3">4-36</strain>
    </source>
</reference>
<protein>
    <submittedName>
        <fullName evidence="2">Uncharacterized protein</fullName>
    </submittedName>
</protein>
<name>A0A9Y2JL59_9PSEU</name>
<gene>
    <name evidence="2" type="ORF">QRX60_37655</name>
</gene>
<dbReference type="KEGG" id="amog:QRX60_37655"/>